<dbReference type="GO" id="GO:0003677">
    <property type="term" value="F:DNA binding"/>
    <property type="evidence" value="ECO:0007669"/>
    <property type="project" value="TreeGrafter"/>
</dbReference>
<dbReference type="SUPFAM" id="SSF48173">
    <property type="entry name" value="Cryptochrome/photolyase FAD-binding domain"/>
    <property type="match status" value="1"/>
</dbReference>
<proteinExistence type="predicted"/>
<name>A0A6C0IAH2_9ZZZZ</name>
<dbReference type="InterPro" id="IPR014729">
    <property type="entry name" value="Rossmann-like_a/b/a_fold"/>
</dbReference>
<dbReference type="PRINTS" id="PR00147">
    <property type="entry name" value="DNAPHOTLYASE"/>
</dbReference>
<evidence type="ECO:0000256" key="3">
    <source>
        <dbReference type="ARBA" id="ARBA00022827"/>
    </source>
</evidence>
<sequence length="435" mass="49897">MVEDKTIIFLFHRDLRLVDHYGLEAAAKAAKEADAKVLPVFIFTPEQVTEKNSLKSSNSIQFMLQSLKELSAQIRQKGSRLLLLYGDNVDALNELKKSHNIVGLVETRDYTPYAKKRAKKLASWAPSYEAPHDLYLTEPGSIRTGTGKIYQKFTPYYEAAKRIHQPPLKGQAIAPSLWQKPKSTPYKGEITITEAYKKFAPTLNPGIAVKGGRIEGLHLLKQLPTDYDKIRDHPVHRTSMLSAHNHYGTVSIREVFWAAKHKSPKLMEGFIRQLYWRDFHGALMEYFEDLYHSSPYEFEGVAHLRGHQTDKAKADFKIWSKGETGHPLVDAGIKQLLLSGYMHNRVRLVVASYLVKDLKVYWRWGERFFAKHLVDYDPAQNMMNWINVSSLAPFGMAPFRRHDPEASRKRLDPDDEYINTWLKSPHPHSAPESTS</sequence>
<dbReference type="AlphaFoldDB" id="A0A6C0IAH2"/>
<dbReference type="InterPro" id="IPR002081">
    <property type="entry name" value="Cryptochrome/DNA_photolyase_1"/>
</dbReference>
<dbReference type="InterPro" id="IPR036155">
    <property type="entry name" value="Crypto/Photolyase_N_sf"/>
</dbReference>
<dbReference type="PANTHER" id="PTHR11455:SF9">
    <property type="entry name" value="CRYPTOCHROME CIRCADIAN CLOCK 5 ISOFORM X1"/>
    <property type="match status" value="1"/>
</dbReference>
<dbReference type="PANTHER" id="PTHR11455">
    <property type="entry name" value="CRYPTOCHROME"/>
    <property type="match status" value="1"/>
</dbReference>
<dbReference type="Gene3D" id="1.10.579.10">
    <property type="entry name" value="DNA Cyclobutane Dipyrimidine Photolyase, subunit A, domain 3"/>
    <property type="match status" value="1"/>
</dbReference>
<reference evidence="5" key="1">
    <citation type="journal article" date="2020" name="Nature">
        <title>Giant virus diversity and host interactions through global metagenomics.</title>
        <authorList>
            <person name="Schulz F."/>
            <person name="Roux S."/>
            <person name="Paez-Espino D."/>
            <person name="Jungbluth S."/>
            <person name="Walsh D.A."/>
            <person name="Denef V.J."/>
            <person name="McMahon K.D."/>
            <person name="Konstantinidis K.T."/>
            <person name="Eloe-Fadrosh E.A."/>
            <person name="Kyrpides N.C."/>
            <person name="Woyke T."/>
        </authorList>
    </citation>
    <scope>NUCLEOTIDE SEQUENCE</scope>
    <source>
        <strain evidence="5">GVMAG-M-3300023184-62</strain>
    </source>
</reference>
<dbReference type="PROSITE" id="PS51645">
    <property type="entry name" value="PHR_CRY_ALPHA_BETA"/>
    <property type="match status" value="1"/>
</dbReference>
<dbReference type="Gene3D" id="1.25.40.80">
    <property type="match status" value="1"/>
</dbReference>
<evidence type="ECO:0000256" key="2">
    <source>
        <dbReference type="ARBA" id="ARBA00022630"/>
    </source>
</evidence>
<organism evidence="5">
    <name type="scientific">viral metagenome</name>
    <dbReference type="NCBI Taxonomy" id="1070528"/>
    <lineage>
        <taxon>unclassified sequences</taxon>
        <taxon>metagenomes</taxon>
        <taxon>organismal metagenomes</taxon>
    </lineage>
</organism>
<dbReference type="Pfam" id="PF00875">
    <property type="entry name" value="DNA_photolyase"/>
    <property type="match status" value="1"/>
</dbReference>
<dbReference type="InterPro" id="IPR006050">
    <property type="entry name" value="DNA_photolyase_N"/>
</dbReference>
<keyword evidence="3" id="KW-0274">FAD</keyword>
<evidence type="ECO:0000256" key="1">
    <source>
        <dbReference type="ARBA" id="ARBA00001974"/>
    </source>
</evidence>
<evidence type="ECO:0000313" key="5">
    <source>
        <dbReference type="EMBL" id="QHT89739.1"/>
    </source>
</evidence>
<evidence type="ECO:0000259" key="4">
    <source>
        <dbReference type="PROSITE" id="PS51645"/>
    </source>
</evidence>
<dbReference type="Gene3D" id="3.40.50.620">
    <property type="entry name" value="HUPs"/>
    <property type="match status" value="1"/>
</dbReference>
<comment type="cofactor">
    <cofactor evidence="1">
        <name>FAD</name>
        <dbReference type="ChEBI" id="CHEBI:57692"/>
    </cofactor>
</comment>
<dbReference type="GO" id="GO:0003904">
    <property type="term" value="F:deoxyribodipyrimidine photo-lyase activity"/>
    <property type="evidence" value="ECO:0007669"/>
    <property type="project" value="TreeGrafter"/>
</dbReference>
<feature type="domain" description="Photolyase/cryptochrome alpha/beta" evidence="4">
    <location>
        <begin position="5"/>
        <end position="140"/>
    </location>
</feature>
<keyword evidence="2" id="KW-0285">Flavoprotein</keyword>
<protein>
    <recommendedName>
        <fullName evidence="4">Photolyase/cryptochrome alpha/beta domain-containing protein</fullName>
    </recommendedName>
</protein>
<dbReference type="InterPro" id="IPR005101">
    <property type="entry name" value="Cryptochr/Photolyase_FAD-bd"/>
</dbReference>
<dbReference type="Pfam" id="PF03441">
    <property type="entry name" value="FAD_binding_7"/>
    <property type="match status" value="1"/>
</dbReference>
<dbReference type="GO" id="GO:0071949">
    <property type="term" value="F:FAD binding"/>
    <property type="evidence" value="ECO:0007669"/>
    <property type="project" value="TreeGrafter"/>
</dbReference>
<dbReference type="InterPro" id="IPR036134">
    <property type="entry name" value="Crypto/Photolyase_FAD-like_sf"/>
</dbReference>
<dbReference type="EMBL" id="MN740152">
    <property type="protein sequence ID" value="QHT89739.1"/>
    <property type="molecule type" value="Genomic_DNA"/>
</dbReference>
<accession>A0A6C0IAH2</accession>
<dbReference type="SUPFAM" id="SSF52425">
    <property type="entry name" value="Cryptochrome/photolyase, N-terminal domain"/>
    <property type="match status" value="1"/>
</dbReference>